<evidence type="ECO:0000313" key="1">
    <source>
        <dbReference type="EMBL" id="JAE12005.1"/>
    </source>
</evidence>
<sequence length="76" mass="8874">MIFLFKMNLQEQPYFISLQFVYCCIFKQSNSSCFLLESQWPIGPVGIVLPLSPHPKSLGLYRDAKLFRKLLLDFVD</sequence>
<proteinExistence type="predicted"/>
<organism evidence="1">
    <name type="scientific">Arundo donax</name>
    <name type="common">Giant reed</name>
    <name type="synonym">Donax arundinaceus</name>
    <dbReference type="NCBI Taxonomy" id="35708"/>
    <lineage>
        <taxon>Eukaryota</taxon>
        <taxon>Viridiplantae</taxon>
        <taxon>Streptophyta</taxon>
        <taxon>Embryophyta</taxon>
        <taxon>Tracheophyta</taxon>
        <taxon>Spermatophyta</taxon>
        <taxon>Magnoliopsida</taxon>
        <taxon>Liliopsida</taxon>
        <taxon>Poales</taxon>
        <taxon>Poaceae</taxon>
        <taxon>PACMAD clade</taxon>
        <taxon>Arundinoideae</taxon>
        <taxon>Arundineae</taxon>
        <taxon>Arundo</taxon>
    </lineage>
</organism>
<dbReference type="EMBL" id="GBRH01185891">
    <property type="protein sequence ID" value="JAE12005.1"/>
    <property type="molecule type" value="Transcribed_RNA"/>
</dbReference>
<name>A0A0A9FG33_ARUDO</name>
<protein>
    <submittedName>
        <fullName evidence="1">Uncharacterized protein</fullName>
    </submittedName>
</protein>
<reference evidence="1" key="2">
    <citation type="journal article" date="2015" name="Data Brief">
        <title>Shoot transcriptome of the giant reed, Arundo donax.</title>
        <authorList>
            <person name="Barrero R.A."/>
            <person name="Guerrero F.D."/>
            <person name="Moolhuijzen P."/>
            <person name="Goolsby J.A."/>
            <person name="Tidwell J."/>
            <person name="Bellgard S.E."/>
            <person name="Bellgard M.I."/>
        </authorList>
    </citation>
    <scope>NUCLEOTIDE SEQUENCE</scope>
    <source>
        <tissue evidence="1">Shoot tissue taken approximately 20 cm above the soil surface</tissue>
    </source>
</reference>
<reference evidence="1" key="1">
    <citation type="submission" date="2014-09" db="EMBL/GenBank/DDBJ databases">
        <authorList>
            <person name="Magalhaes I.L.F."/>
            <person name="Oliveira U."/>
            <person name="Santos F.R."/>
            <person name="Vidigal T.H.D.A."/>
            <person name="Brescovit A.D."/>
            <person name="Santos A.J."/>
        </authorList>
    </citation>
    <scope>NUCLEOTIDE SEQUENCE</scope>
    <source>
        <tissue evidence="1">Shoot tissue taken approximately 20 cm above the soil surface</tissue>
    </source>
</reference>
<accession>A0A0A9FG33</accession>
<dbReference type="AlphaFoldDB" id="A0A0A9FG33"/>